<evidence type="ECO:0008006" key="4">
    <source>
        <dbReference type="Google" id="ProtNLM"/>
    </source>
</evidence>
<dbReference type="OrthoDB" id="868254at2"/>
<dbReference type="AlphaFoldDB" id="A0A2M9B9G5"/>
<keyword evidence="3" id="KW-1185">Reference proteome</keyword>
<dbReference type="Proteomes" id="UP000228535">
    <property type="component" value="Unassembled WGS sequence"/>
</dbReference>
<evidence type="ECO:0000313" key="3">
    <source>
        <dbReference type="Proteomes" id="UP000228535"/>
    </source>
</evidence>
<evidence type="ECO:0000256" key="1">
    <source>
        <dbReference type="SAM" id="Phobius"/>
    </source>
</evidence>
<protein>
    <recommendedName>
        <fullName evidence="4">Outer membrane protein with beta-barrel domain</fullName>
    </recommendedName>
</protein>
<organism evidence="2 3">
    <name type="scientific">Hymenobacter chitinivorans DSM 11115</name>
    <dbReference type="NCBI Taxonomy" id="1121954"/>
    <lineage>
        <taxon>Bacteria</taxon>
        <taxon>Pseudomonadati</taxon>
        <taxon>Bacteroidota</taxon>
        <taxon>Cytophagia</taxon>
        <taxon>Cytophagales</taxon>
        <taxon>Hymenobacteraceae</taxon>
        <taxon>Hymenobacter</taxon>
    </lineage>
</organism>
<gene>
    <name evidence="2" type="ORF">CLV45_2931</name>
</gene>
<keyword evidence="1" id="KW-0812">Transmembrane</keyword>
<reference evidence="2 3" key="1">
    <citation type="submission" date="2017-11" db="EMBL/GenBank/DDBJ databases">
        <title>Genomic Encyclopedia of Archaeal and Bacterial Type Strains, Phase II (KMG-II): From Individual Species to Whole Genera.</title>
        <authorList>
            <person name="Goeker M."/>
        </authorList>
    </citation>
    <scope>NUCLEOTIDE SEQUENCE [LARGE SCALE GENOMIC DNA]</scope>
    <source>
        <strain evidence="2 3">DSM 11115</strain>
    </source>
</reference>
<keyword evidence="1" id="KW-1133">Transmembrane helix</keyword>
<evidence type="ECO:0000313" key="2">
    <source>
        <dbReference type="EMBL" id="PJJ54590.1"/>
    </source>
</evidence>
<sequence>MVPTANNHTPTPEPTGDLEQLFRQKLGEAEVAPRMHLWEQIDHELLVQQNESFRRRLVWHRWVAAACILLFLGAGSWLFVRQSNPAAPLAGTVATAPTRASATTRAAAPAAADPASDLYLGEAAANSLAAMVAQPTEADLVSGNSLPGAQAGAVGSTAGLFPAGQNARSLTGSKAASGNYEAASVLSFDGITGASGGSFYDRVVGASRNSAAGAPAWLAALSSHAVALPGLAGSSRPDTLKPSLPAAPATVAVQLPAALRDEPTPEATPARPKRWRLMGGYAASAYNPNMTFAASPATVTYTNSIGGPVAVRSVNTYEQAANEYRQNLRPGFAQRVALTASYVASKHLTVSTGLALAEQRATSQTSYYFLDGKMPTPEPITASKDLSTNSLAPPQAVKLRTAQYRYRTAGIPVSVRYGSAKPGWSLYAKVGAAVNVLFSTHSELEGVPEATTSYSLKSSNSPYRKVQGSVNSGAGVRFQPAAARWSVAVGPTAEAGLSTLNTDAARSGYQARPYAVGMEASVEFGGKTAAVVR</sequence>
<proteinExistence type="predicted"/>
<accession>A0A2M9B9G5</accession>
<comment type="caution">
    <text evidence="2">The sequence shown here is derived from an EMBL/GenBank/DDBJ whole genome shotgun (WGS) entry which is preliminary data.</text>
</comment>
<dbReference type="RefSeq" id="WP_100337214.1">
    <property type="nucleotide sequence ID" value="NZ_PGFA01000002.1"/>
</dbReference>
<feature type="transmembrane region" description="Helical" evidence="1">
    <location>
        <begin position="62"/>
        <end position="80"/>
    </location>
</feature>
<dbReference type="EMBL" id="PGFA01000002">
    <property type="protein sequence ID" value="PJJ54590.1"/>
    <property type="molecule type" value="Genomic_DNA"/>
</dbReference>
<name>A0A2M9B9G5_9BACT</name>
<keyword evidence="1" id="KW-0472">Membrane</keyword>